<dbReference type="EMBL" id="JBGMDY010000011">
    <property type="protein sequence ID" value="KAL2318668.1"/>
    <property type="molecule type" value="Genomic_DNA"/>
</dbReference>
<evidence type="ECO:0000313" key="2">
    <source>
        <dbReference type="Proteomes" id="UP001603857"/>
    </source>
</evidence>
<name>A0ABD1L5N1_9FABA</name>
<sequence length="114" mass="12803">MMNGNHEIMNVESDFRFVTEQGVEGNFRFVTEQGVEEFKVCEERIPQWALGLGRGVAVPIVTGALSGVKMFTQEFGALRQTFWDSRTRCQDPKGFSARCQHQNVVLSVFAIVGD</sequence>
<dbReference type="Proteomes" id="UP001603857">
    <property type="component" value="Unassembled WGS sequence"/>
</dbReference>
<keyword evidence="2" id="KW-1185">Reference proteome</keyword>
<evidence type="ECO:0000313" key="1">
    <source>
        <dbReference type="EMBL" id="KAL2318668.1"/>
    </source>
</evidence>
<proteinExistence type="predicted"/>
<comment type="caution">
    <text evidence="1">The sequence shown here is derived from an EMBL/GenBank/DDBJ whole genome shotgun (WGS) entry which is preliminary data.</text>
</comment>
<organism evidence="1 2">
    <name type="scientific">Flemingia macrophylla</name>
    <dbReference type="NCBI Taxonomy" id="520843"/>
    <lineage>
        <taxon>Eukaryota</taxon>
        <taxon>Viridiplantae</taxon>
        <taxon>Streptophyta</taxon>
        <taxon>Embryophyta</taxon>
        <taxon>Tracheophyta</taxon>
        <taxon>Spermatophyta</taxon>
        <taxon>Magnoliopsida</taxon>
        <taxon>eudicotyledons</taxon>
        <taxon>Gunneridae</taxon>
        <taxon>Pentapetalae</taxon>
        <taxon>rosids</taxon>
        <taxon>fabids</taxon>
        <taxon>Fabales</taxon>
        <taxon>Fabaceae</taxon>
        <taxon>Papilionoideae</taxon>
        <taxon>50 kb inversion clade</taxon>
        <taxon>NPAAA clade</taxon>
        <taxon>indigoferoid/millettioid clade</taxon>
        <taxon>Phaseoleae</taxon>
        <taxon>Flemingia</taxon>
    </lineage>
</organism>
<accession>A0ABD1L5N1</accession>
<reference evidence="1 2" key="1">
    <citation type="submission" date="2024-08" db="EMBL/GenBank/DDBJ databases">
        <title>Insights into the chromosomal genome structure of Flemingia macrophylla.</title>
        <authorList>
            <person name="Ding Y."/>
            <person name="Zhao Y."/>
            <person name="Bi W."/>
            <person name="Wu M."/>
            <person name="Zhao G."/>
            <person name="Gong Y."/>
            <person name="Li W."/>
            <person name="Zhang P."/>
        </authorList>
    </citation>
    <scope>NUCLEOTIDE SEQUENCE [LARGE SCALE GENOMIC DNA]</scope>
    <source>
        <strain evidence="1">DYQJB</strain>
        <tissue evidence="1">Leaf</tissue>
    </source>
</reference>
<dbReference type="AlphaFoldDB" id="A0ABD1L5N1"/>
<gene>
    <name evidence="1" type="ORF">Fmac_032544</name>
</gene>
<protein>
    <submittedName>
        <fullName evidence="1">Uncharacterized protein</fullName>
    </submittedName>
</protein>